<sequence length="437" mass="50130">MKIGIVGGGFMGLVLAHKISKTKAKVKVFERDIQPGGLATYHNFGSFIWDRFYHVILPSDSHLIDLLEDLGLEEKLRWRRSMTGYYVENKFYSISSSKEFLLFPPLSLLDKFRLGFTIFYGSKIKNWKNLEKISAKDWLIKIGGRKTYEKFWSPLLLAKLGKNHESVSAVFIWSYITRLFKARSSAAQKEHMGYVSGGYKTVFDRLKEILLQKGSELVLSCSVVKIVPDASGGIRIFYNNKEEHFDKLIFTAPLSVLGKIASPDLFEISKNNQAVEYLGVICMVMITDTPLTPYYVLNIADKEIPFTGVIGMSTVVDLEETNGEYITYFPKYATADDPFWSLTDEELEVIFLKGVQKLYPDFDKKEIHSIHINKAFKVQPLQVLNYSEIIPEIRTRHPDFYVLNTSQFVNETLNNNTATQHVNHFMTNFNIELQTEL</sequence>
<dbReference type="InterPro" id="IPR050464">
    <property type="entry name" value="Zeta_carotene_desat/Oxidored"/>
</dbReference>
<reference evidence="2 3" key="1">
    <citation type="submission" date="2024-04" db="EMBL/GenBank/DDBJ databases">
        <title>whole genome sequencing of Lutimonas vermicola strain IMCC1616.</title>
        <authorList>
            <person name="Bae S.S."/>
        </authorList>
    </citation>
    <scope>NUCLEOTIDE SEQUENCE [LARGE SCALE GENOMIC DNA]</scope>
    <source>
        <strain evidence="2 3">IMCC1616</strain>
    </source>
</reference>
<feature type="domain" description="Amine oxidase" evidence="1">
    <location>
        <begin position="12"/>
        <end position="364"/>
    </location>
</feature>
<keyword evidence="3" id="KW-1185">Reference proteome</keyword>
<accession>A0ABU9L5G8</accession>
<dbReference type="InterPro" id="IPR002937">
    <property type="entry name" value="Amino_oxidase"/>
</dbReference>
<evidence type="ECO:0000259" key="1">
    <source>
        <dbReference type="Pfam" id="PF01593"/>
    </source>
</evidence>
<dbReference type="PANTHER" id="PTHR42923">
    <property type="entry name" value="PROTOPORPHYRINOGEN OXIDASE"/>
    <property type="match status" value="1"/>
</dbReference>
<evidence type="ECO:0000313" key="3">
    <source>
        <dbReference type="Proteomes" id="UP001474120"/>
    </source>
</evidence>
<dbReference type="InterPro" id="IPR036188">
    <property type="entry name" value="FAD/NAD-bd_sf"/>
</dbReference>
<dbReference type="SUPFAM" id="SSF51905">
    <property type="entry name" value="FAD/NAD(P)-binding domain"/>
    <property type="match status" value="1"/>
</dbReference>
<dbReference type="EMBL" id="JBCDNA010000003">
    <property type="protein sequence ID" value="MEL4457155.1"/>
    <property type="molecule type" value="Genomic_DNA"/>
</dbReference>
<name>A0ABU9L5G8_9FLAO</name>
<dbReference type="Gene3D" id="3.50.50.60">
    <property type="entry name" value="FAD/NAD(P)-binding domain"/>
    <property type="match status" value="1"/>
</dbReference>
<dbReference type="PANTHER" id="PTHR42923:SF46">
    <property type="entry name" value="AMINE OXIDASE"/>
    <property type="match status" value="1"/>
</dbReference>
<comment type="caution">
    <text evidence="2">The sequence shown here is derived from an EMBL/GenBank/DDBJ whole genome shotgun (WGS) entry which is preliminary data.</text>
</comment>
<proteinExistence type="predicted"/>
<gene>
    <name evidence="2" type="ORF">AABB81_14705</name>
</gene>
<dbReference type="Proteomes" id="UP001474120">
    <property type="component" value="Unassembled WGS sequence"/>
</dbReference>
<dbReference type="Pfam" id="PF01593">
    <property type="entry name" value="Amino_oxidase"/>
    <property type="match status" value="1"/>
</dbReference>
<dbReference type="RefSeq" id="WP_342161315.1">
    <property type="nucleotide sequence ID" value="NZ_JBCDNA010000003.1"/>
</dbReference>
<evidence type="ECO:0000313" key="2">
    <source>
        <dbReference type="EMBL" id="MEL4457155.1"/>
    </source>
</evidence>
<protein>
    <submittedName>
        <fullName evidence="2">NAD(P)/FAD-dependent oxidoreductase</fullName>
    </submittedName>
</protein>
<dbReference type="NCBIfam" id="NF005560">
    <property type="entry name" value="PRK07233.1"/>
    <property type="match status" value="1"/>
</dbReference>
<organism evidence="2 3">
    <name type="scientific">Lutimonas vermicola</name>
    <dbReference type="NCBI Taxonomy" id="414288"/>
    <lineage>
        <taxon>Bacteria</taxon>
        <taxon>Pseudomonadati</taxon>
        <taxon>Bacteroidota</taxon>
        <taxon>Flavobacteriia</taxon>
        <taxon>Flavobacteriales</taxon>
        <taxon>Flavobacteriaceae</taxon>
        <taxon>Lutimonas</taxon>
    </lineage>
</organism>